<dbReference type="Proteomes" id="UP000694863">
    <property type="component" value="Unplaced"/>
</dbReference>
<organism evidence="1 2">
    <name type="scientific">Echinops telfairi</name>
    <name type="common">Lesser hedgehog tenrec</name>
    <dbReference type="NCBI Taxonomy" id="9371"/>
    <lineage>
        <taxon>Eukaryota</taxon>
        <taxon>Metazoa</taxon>
        <taxon>Chordata</taxon>
        <taxon>Craniata</taxon>
        <taxon>Vertebrata</taxon>
        <taxon>Euteleostomi</taxon>
        <taxon>Mammalia</taxon>
        <taxon>Eutheria</taxon>
        <taxon>Afrotheria</taxon>
        <taxon>Tenrecidae</taxon>
        <taxon>Tenrecinae</taxon>
        <taxon>Echinops</taxon>
    </lineage>
</organism>
<feature type="non-terminal residue" evidence="2">
    <location>
        <position position="227"/>
    </location>
</feature>
<dbReference type="RefSeq" id="XP_045145399.1">
    <property type="nucleotide sequence ID" value="XM_045289464.1"/>
</dbReference>
<protein>
    <submittedName>
        <fullName evidence="2">Peroxisomal acyl-coenzyme A oxidase 3</fullName>
    </submittedName>
</protein>
<proteinExistence type="predicted"/>
<gene>
    <name evidence="2" type="primary">LOC101637906</name>
</gene>
<evidence type="ECO:0000313" key="2">
    <source>
        <dbReference type="RefSeq" id="XP_045145399.1"/>
    </source>
</evidence>
<name>A0AC55D0X4_ECHTE</name>
<reference evidence="2" key="1">
    <citation type="submission" date="2025-08" db="UniProtKB">
        <authorList>
            <consortium name="RefSeq"/>
        </authorList>
    </citation>
    <scope>IDENTIFICATION</scope>
</reference>
<keyword evidence="1" id="KW-1185">Reference proteome</keyword>
<accession>A0AC55D0X4</accession>
<sequence length="227" mass="25558">MPSMKTIFEALEGDPLFEKHGDAALPLEEYRKLTFLRCKRVCEFGLLSLADMIQAPLRVQTFLDCLGMYDWSLGTKYVLDMMIFAMAVFNSGSKRHIPYIEKVFNMEIFGCFALTELSHGSNTKGIRTTAHYDPSSQEFILHSPDFEAAKFWVGNMGKTATHAVVFAQLHTPDGRCHGLHSFVVQIRDPRTLRAMPGVMVGDIGRKLGLNGLDNGFAVFHKVRIPRQ</sequence>
<evidence type="ECO:0000313" key="1">
    <source>
        <dbReference type="Proteomes" id="UP000694863"/>
    </source>
</evidence>